<dbReference type="InterPro" id="IPR007052">
    <property type="entry name" value="CS_dom"/>
</dbReference>
<feature type="compositionally biased region" description="Acidic residues" evidence="3">
    <location>
        <begin position="110"/>
        <end position="124"/>
    </location>
</feature>
<evidence type="ECO:0000313" key="5">
    <source>
        <dbReference type="EMBL" id="PAV89586.1"/>
    </source>
</evidence>
<name>A0A2A2LTJ7_9BILA</name>
<dbReference type="STRING" id="2018661.A0A2A2LTJ7"/>
<dbReference type="InterPro" id="IPR048696">
    <property type="entry name" value="SHQ1-like_CS"/>
</dbReference>
<dbReference type="InterPro" id="IPR008978">
    <property type="entry name" value="HSP20-like_chaperone"/>
</dbReference>
<proteinExistence type="inferred from homology"/>
<dbReference type="OrthoDB" id="73639at2759"/>
<dbReference type="EMBL" id="LIAE01006441">
    <property type="protein sequence ID" value="PAV89586.1"/>
    <property type="molecule type" value="Genomic_DNA"/>
</dbReference>
<dbReference type="AlphaFoldDB" id="A0A2A2LTJ7"/>
<comment type="caution">
    <text evidence="5">The sequence shown here is derived from an EMBL/GenBank/DDBJ whole genome shotgun (WGS) entry which is preliminary data.</text>
</comment>
<protein>
    <recommendedName>
        <fullName evidence="2">Protein SHQ1 homolog</fullName>
    </recommendedName>
</protein>
<evidence type="ECO:0000313" key="6">
    <source>
        <dbReference type="Proteomes" id="UP000218231"/>
    </source>
</evidence>
<keyword evidence="6" id="KW-1185">Reference proteome</keyword>
<evidence type="ECO:0000256" key="1">
    <source>
        <dbReference type="ARBA" id="ARBA00005607"/>
    </source>
</evidence>
<feature type="region of interest" description="Disordered" evidence="3">
    <location>
        <begin position="97"/>
        <end position="124"/>
    </location>
</feature>
<dbReference type="GO" id="GO:0051082">
    <property type="term" value="F:unfolded protein binding"/>
    <property type="evidence" value="ECO:0007669"/>
    <property type="project" value="TreeGrafter"/>
</dbReference>
<evidence type="ECO:0000256" key="2">
    <source>
        <dbReference type="ARBA" id="ARBA00013750"/>
    </source>
</evidence>
<dbReference type="GO" id="GO:0005737">
    <property type="term" value="C:cytoplasm"/>
    <property type="evidence" value="ECO:0007669"/>
    <property type="project" value="TreeGrafter"/>
</dbReference>
<reference evidence="5 6" key="1">
    <citation type="journal article" date="2017" name="Curr. Biol.">
        <title>Genome architecture and evolution of a unichromosomal asexual nematode.</title>
        <authorList>
            <person name="Fradin H."/>
            <person name="Zegar C."/>
            <person name="Gutwein M."/>
            <person name="Lucas J."/>
            <person name="Kovtun M."/>
            <person name="Corcoran D."/>
            <person name="Baugh L.R."/>
            <person name="Kiontke K."/>
            <person name="Gunsalus K."/>
            <person name="Fitch D.H."/>
            <person name="Piano F."/>
        </authorList>
    </citation>
    <scope>NUCLEOTIDE SEQUENCE [LARGE SCALE GENOMIC DNA]</scope>
    <source>
        <strain evidence="5">PF1309</strain>
    </source>
</reference>
<dbReference type="Pfam" id="PF21413">
    <property type="entry name" value="SHQ1-like_CS"/>
    <property type="match status" value="1"/>
</dbReference>
<dbReference type="GO" id="GO:0005654">
    <property type="term" value="C:nucleoplasm"/>
    <property type="evidence" value="ECO:0007669"/>
    <property type="project" value="TreeGrafter"/>
</dbReference>
<dbReference type="Pfam" id="PF04925">
    <property type="entry name" value="SHQ1"/>
    <property type="match status" value="1"/>
</dbReference>
<dbReference type="PANTHER" id="PTHR12967">
    <property type="entry name" value="PROTEIN SHQ1 HOMOLOG"/>
    <property type="match status" value="1"/>
</dbReference>
<organism evidence="5 6">
    <name type="scientific">Diploscapter pachys</name>
    <dbReference type="NCBI Taxonomy" id="2018661"/>
    <lineage>
        <taxon>Eukaryota</taxon>
        <taxon>Metazoa</taxon>
        <taxon>Ecdysozoa</taxon>
        <taxon>Nematoda</taxon>
        <taxon>Chromadorea</taxon>
        <taxon>Rhabditida</taxon>
        <taxon>Rhabditina</taxon>
        <taxon>Rhabditomorpha</taxon>
        <taxon>Rhabditoidea</taxon>
        <taxon>Rhabditidae</taxon>
        <taxon>Diploscapter</taxon>
    </lineage>
</organism>
<gene>
    <name evidence="5" type="ORF">WR25_18091</name>
</gene>
<feature type="domain" description="CS" evidence="4">
    <location>
        <begin position="1"/>
        <end position="91"/>
    </location>
</feature>
<dbReference type="GO" id="GO:0000493">
    <property type="term" value="P:box H/ACA snoRNP assembly"/>
    <property type="evidence" value="ECO:0007669"/>
    <property type="project" value="InterPro"/>
</dbReference>
<dbReference type="Proteomes" id="UP000218231">
    <property type="component" value="Unassembled WGS sequence"/>
</dbReference>
<evidence type="ECO:0000259" key="4">
    <source>
        <dbReference type="PROSITE" id="PS51203"/>
    </source>
</evidence>
<dbReference type="PANTHER" id="PTHR12967:SF0">
    <property type="entry name" value="PROTEIN SHQ1 HOMOLOG"/>
    <property type="match status" value="1"/>
</dbReference>
<accession>A0A2A2LTJ7</accession>
<dbReference type="PROSITE" id="PS51203">
    <property type="entry name" value="CS"/>
    <property type="match status" value="1"/>
</dbReference>
<sequence length="433" mass="49184">MITPNFKISQDDETLTIEIEAAHGELASFDLDYGGDLLHFSCSPYYLRLHLTGQVVDFAEGKGHISHDVETGIFKITAPKKTPGQFFTRLEMITELLRPQKPRSSGDQPMVEEVDGENEEASDDEIPDDLMEQELPAQNPSTSNQASDSNSGYGFAWRNRAVLEKLAPEIKGLCDLLEPSDLPIDQRVKACILFDAEYFDPDRYLVDNFQEDYQVDCALSEPFRMKLALTGKDRSRLKDLPKRKLPKLSQSDAKSVAFGLFDLLMAFSYDQRVNNWASTCMSGKNIVKMSPTLSFHVKYDSLKEAVSGVARRILTFALYRNWNLATKALDDAREILRQGPTAIVHALCKIHQMMITTGEFHYLINDLYITEYLIWIQSVDQKLMKFLLKEAEKIQIQKSDIPFDLASIEEEVQIRDAAENMNVVNLDSDDNEE</sequence>
<dbReference type="InterPro" id="IPR039742">
    <property type="entry name" value="Shq1"/>
</dbReference>
<dbReference type="Gene3D" id="2.60.40.790">
    <property type="match status" value="1"/>
</dbReference>
<dbReference type="InterPro" id="IPR007009">
    <property type="entry name" value="Shq1_C"/>
</dbReference>
<evidence type="ECO:0000256" key="3">
    <source>
        <dbReference type="SAM" id="MobiDB-lite"/>
    </source>
</evidence>
<comment type="similarity">
    <text evidence="1">Belongs to the SHQ1 family.</text>
</comment>